<protein>
    <submittedName>
        <fullName evidence="1">Uncharacterized protein</fullName>
    </submittedName>
</protein>
<evidence type="ECO:0000313" key="2">
    <source>
        <dbReference type="Proteomes" id="UP000224502"/>
    </source>
</evidence>
<name>A0A1W6JHD4_9CAUD</name>
<keyword evidence="2" id="KW-1185">Reference proteome</keyword>
<sequence>MKFKELLEVLHPYSNVNVETDESISDFETSICGLLKGGHQTFYNAHKDWNVVHSYPYHDEYGETVMVIKITDKPKHICYFNELQHDNSRLYCLKCGNSIPKL</sequence>
<dbReference type="EMBL" id="KY554762">
    <property type="protein sequence ID" value="ARM65615.1"/>
    <property type="molecule type" value="Genomic_DNA"/>
</dbReference>
<proteinExistence type="predicted"/>
<gene>
    <name evidence="1" type="ORF">LW31_013</name>
</gene>
<accession>A0A1W6JHD4</accession>
<organism evidence="1 2">
    <name type="scientific">Lactococcus phage LW31</name>
    <dbReference type="NCBI Taxonomy" id="1965478"/>
    <lineage>
        <taxon>Viruses</taxon>
        <taxon>Duplodnaviria</taxon>
        <taxon>Heunggongvirae</taxon>
        <taxon>Uroviricota</taxon>
        <taxon>Caudoviricetes</taxon>
        <taxon>Teubervirus</taxon>
        <taxon>Teubervirus LW31</taxon>
    </lineage>
</organism>
<dbReference type="Proteomes" id="UP000224502">
    <property type="component" value="Segment"/>
</dbReference>
<reference evidence="1 2" key="1">
    <citation type="journal article" date="2017" name="Viruses">
        <title>Phage Biodiversity in Artisanal Cheese Wheys Reflects the Complexity of the Fermentation Process.</title>
        <authorList>
            <person name="Mahony J."/>
            <person name="Moscarelli A."/>
            <person name="Kelleher P."/>
            <person name="Lugli G.A."/>
            <person name="Ventura M."/>
            <person name="Settanni L."/>
            <person name="van Sinderen D."/>
        </authorList>
    </citation>
    <scope>NUCLEOTIDE SEQUENCE [LARGE SCALE GENOMIC DNA]</scope>
</reference>
<evidence type="ECO:0000313" key="1">
    <source>
        <dbReference type="EMBL" id="ARM65615.1"/>
    </source>
</evidence>